<dbReference type="GO" id="GO:0005886">
    <property type="term" value="C:plasma membrane"/>
    <property type="evidence" value="ECO:0007669"/>
    <property type="project" value="TreeGrafter"/>
</dbReference>
<dbReference type="RefSeq" id="WP_120108930.1">
    <property type="nucleotide sequence ID" value="NZ_QXQB01000002.1"/>
</dbReference>
<keyword evidence="3" id="KW-0472">Membrane</keyword>
<feature type="compositionally biased region" description="Basic and acidic residues" evidence="2">
    <location>
        <begin position="229"/>
        <end position="256"/>
    </location>
</feature>
<feature type="transmembrane region" description="Helical" evidence="3">
    <location>
        <begin position="128"/>
        <end position="149"/>
    </location>
</feature>
<name>A0A3A6PMH9_9BACL</name>
<feature type="transmembrane region" description="Helical" evidence="3">
    <location>
        <begin position="99"/>
        <end position="121"/>
    </location>
</feature>
<dbReference type="InterPro" id="IPR032816">
    <property type="entry name" value="VTT_dom"/>
</dbReference>
<proteinExistence type="inferred from homology"/>
<dbReference type="OrthoDB" id="9810270at2"/>
<evidence type="ECO:0000256" key="2">
    <source>
        <dbReference type="SAM" id="MobiDB-lite"/>
    </source>
</evidence>
<sequence length="256" mass="28401">MFQAFIDFLKDYGPLGLFVHSFLDAVIFPVPAFFLQVSLSIMNPTTALWLATVGYIACLLGTPVGYYLGKIMGKSVLYRFLKTEWIDAATSRFQKNGEAAILIGSFTPIPFKVFTILSGALNFPLWRLIGYAAVGRAVKFYAVGALFYFYGRAAESMVKDVSLYTFVIAVPLIAIFLFVRSRIRKKKQLKQEAEEQPAKDHQAAEGSDQAMERHAAAEHQPVLEQQAAAERHTAADRQAKADRHPAAAELKNDVSS</sequence>
<dbReference type="InterPro" id="IPR051311">
    <property type="entry name" value="DedA_domain"/>
</dbReference>
<gene>
    <name evidence="5" type="ORF">D3P09_08425</name>
</gene>
<comment type="similarity">
    <text evidence="1">Belongs to the DedA family.</text>
</comment>
<dbReference type="AlphaFoldDB" id="A0A3A6PMH9"/>
<feature type="region of interest" description="Disordered" evidence="2">
    <location>
        <begin position="190"/>
        <end position="256"/>
    </location>
</feature>
<feature type="compositionally biased region" description="Basic and acidic residues" evidence="2">
    <location>
        <begin position="190"/>
        <end position="203"/>
    </location>
</feature>
<dbReference type="Proteomes" id="UP000267798">
    <property type="component" value="Unassembled WGS sequence"/>
</dbReference>
<feature type="transmembrane region" description="Helical" evidence="3">
    <location>
        <begin position="47"/>
        <end position="68"/>
    </location>
</feature>
<protein>
    <submittedName>
        <fullName evidence="5">DedA family protein</fullName>
    </submittedName>
</protein>
<comment type="caution">
    <text evidence="5">The sequence shown here is derived from an EMBL/GenBank/DDBJ whole genome shotgun (WGS) entry which is preliminary data.</text>
</comment>
<dbReference type="EMBL" id="QXQB01000002">
    <property type="protein sequence ID" value="RJX39449.1"/>
    <property type="molecule type" value="Genomic_DNA"/>
</dbReference>
<keyword evidence="3" id="KW-0812">Transmembrane</keyword>
<evidence type="ECO:0000256" key="3">
    <source>
        <dbReference type="SAM" id="Phobius"/>
    </source>
</evidence>
<feature type="transmembrane region" description="Helical" evidence="3">
    <location>
        <begin position="12"/>
        <end position="35"/>
    </location>
</feature>
<evidence type="ECO:0000313" key="6">
    <source>
        <dbReference type="Proteomes" id="UP000267798"/>
    </source>
</evidence>
<dbReference type="PANTHER" id="PTHR42709">
    <property type="entry name" value="ALKALINE PHOSPHATASE LIKE PROTEIN"/>
    <property type="match status" value="1"/>
</dbReference>
<accession>A0A3A6PMH9</accession>
<feature type="domain" description="VTT" evidence="4">
    <location>
        <begin position="47"/>
        <end position="143"/>
    </location>
</feature>
<feature type="transmembrane region" description="Helical" evidence="3">
    <location>
        <begin position="161"/>
        <end position="179"/>
    </location>
</feature>
<dbReference type="PANTHER" id="PTHR42709:SF11">
    <property type="entry name" value="DEDA FAMILY PROTEIN"/>
    <property type="match status" value="1"/>
</dbReference>
<organism evidence="5 6">
    <name type="scientific">Paenibacillus pinisoli</name>
    <dbReference type="NCBI Taxonomy" id="1276110"/>
    <lineage>
        <taxon>Bacteria</taxon>
        <taxon>Bacillati</taxon>
        <taxon>Bacillota</taxon>
        <taxon>Bacilli</taxon>
        <taxon>Bacillales</taxon>
        <taxon>Paenibacillaceae</taxon>
        <taxon>Paenibacillus</taxon>
    </lineage>
</organism>
<evidence type="ECO:0000256" key="1">
    <source>
        <dbReference type="ARBA" id="ARBA00010792"/>
    </source>
</evidence>
<evidence type="ECO:0000313" key="5">
    <source>
        <dbReference type="EMBL" id="RJX39449.1"/>
    </source>
</evidence>
<evidence type="ECO:0000259" key="4">
    <source>
        <dbReference type="Pfam" id="PF09335"/>
    </source>
</evidence>
<dbReference type="Pfam" id="PF09335">
    <property type="entry name" value="VTT_dom"/>
    <property type="match status" value="1"/>
</dbReference>
<keyword evidence="3" id="KW-1133">Transmembrane helix</keyword>
<keyword evidence="6" id="KW-1185">Reference proteome</keyword>
<reference evidence="5 6" key="1">
    <citation type="submission" date="2018-09" db="EMBL/GenBank/DDBJ databases">
        <title>Paenibacillus aracenensis nov. sp. isolated from a cave in southern Spain.</title>
        <authorList>
            <person name="Jurado V."/>
            <person name="Gutierrez-Patricio S."/>
            <person name="Gonzalez-Pimentel J.L."/>
            <person name="Miller A.Z."/>
            <person name="Laiz L."/>
            <person name="Saiz-Jimenez C."/>
        </authorList>
    </citation>
    <scope>NUCLEOTIDE SEQUENCE [LARGE SCALE GENOMIC DNA]</scope>
    <source>
        <strain evidence="5 6">JCM 19203</strain>
    </source>
</reference>